<evidence type="ECO:0000256" key="3">
    <source>
        <dbReference type="ARBA" id="ARBA00023085"/>
    </source>
</evidence>
<comment type="pathway">
    <text evidence="1">Glycan metabolism; pectin degradation; 2-dehydro-3-deoxy-D-gluconate from pectin: step 1/5.</text>
</comment>
<dbReference type="PANTHER" id="PTHR31707">
    <property type="entry name" value="PECTINESTERASE"/>
    <property type="match status" value="1"/>
</dbReference>
<organism evidence="7">
    <name type="scientific">Solanum lycopersicum</name>
    <name type="common">Tomato</name>
    <name type="synonym">Lycopersicon esculentum</name>
    <dbReference type="NCBI Taxonomy" id="4081"/>
    <lineage>
        <taxon>Eukaryota</taxon>
        <taxon>Viridiplantae</taxon>
        <taxon>Streptophyta</taxon>
        <taxon>Embryophyta</taxon>
        <taxon>Tracheophyta</taxon>
        <taxon>Spermatophyta</taxon>
        <taxon>Magnoliopsida</taxon>
        <taxon>eudicotyledons</taxon>
        <taxon>Gunneridae</taxon>
        <taxon>Pentapetalae</taxon>
        <taxon>asterids</taxon>
        <taxon>lamiids</taxon>
        <taxon>Solanales</taxon>
        <taxon>Solanaceae</taxon>
        <taxon>Solanoideae</taxon>
        <taxon>Solaneae</taxon>
        <taxon>Solanum</taxon>
        <taxon>Solanum subgen. Lycopersicon</taxon>
    </lineage>
</organism>
<dbReference type="PaxDb" id="4081-Solyc01g066400.1.1"/>
<dbReference type="EnsemblPlants" id="Solyc01g066400.2.1">
    <property type="protein sequence ID" value="Solyc01g066400.2.1.1"/>
    <property type="gene ID" value="Solyc01g066400.2"/>
</dbReference>
<proteinExistence type="predicted"/>
<dbReference type="STRING" id="4081.A0A3Q7EFY0"/>
<dbReference type="GO" id="GO:0030599">
    <property type="term" value="F:pectinesterase activity"/>
    <property type="evidence" value="ECO:0007669"/>
    <property type="project" value="UniProtKB-EC"/>
</dbReference>
<evidence type="ECO:0000259" key="6">
    <source>
        <dbReference type="Pfam" id="PF01095"/>
    </source>
</evidence>
<reference evidence="7" key="1">
    <citation type="journal article" date="2012" name="Nature">
        <title>The tomato genome sequence provides insights into fleshy fruit evolution.</title>
        <authorList>
            <consortium name="Tomato Genome Consortium"/>
        </authorList>
    </citation>
    <scope>NUCLEOTIDE SEQUENCE [LARGE SCALE GENOMIC DNA]</scope>
    <source>
        <strain evidence="7">cv. Heinz 1706</strain>
    </source>
</reference>
<dbReference type="InterPro" id="IPR000070">
    <property type="entry name" value="Pectinesterase_cat"/>
</dbReference>
<evidence type="ECO:0000256" key="5">
    <source>
        <dbReference type="ARBA" id="ARBA00047928"/>
    </source>
</evidence>
<dbReference type="SUPFAM" id="SSF51126">
    <property type="entry name" value="Pectin lyase-like"/>
    <property type="match status" value="1"/>
</dbReference>
<comment type="catalytic activity">
    <reaction evidence="5">
        <text>[(1-&gt;4)-alpha-D-galacturonosyl methyl ester](n) + n H2O = [(1-&gt;4)-alpha-D-galacturonosyl](n) + n methanol + n H(+)</text>
        <dbReference type="Rhea" id="RHEA:22380"/>
        <dbReference type="Rhea" id="RHEA-COMP:14570"/>
        <dbReference type="Rhea" id="RHEA-COMP:14573"/>
        <dbReference type="ChEBI" id="CHEBI:15377"/>
        <dbReference type="ChEBI" id="CHEBI:15378"/>
        <dbReference type="ChEBI" id="CHEBI:17790"/>
        <dbReference type="ChEBI" id="CHEBI:140522"/>
        <dbReference type="ChEBI" id="CHEBI:140523"/>
        <dbReference type="EC" id="3.1.1.11"/>
    </reaction>
</comment>
<evidence type="ECO:0000256" key="2">
    <source>
        <dbReference type="ARBA" id="ARBA00022801"/>
    </source>
</evidence>
<dbReference type="UniPathway" id="UPA00545">
    <property type="reaction ID" value="UER00823"/>
</dbReference>
<dbReference type="InterPro" id="IPR011050">
    <property type="entry name" value="Pectin_lyase_fold/virulence"/>
</dbReference>
<feature type="domain" description="Pectinesterase catalytic" evidence="6">
    <location>
        <begin position="7"/>
        <end position="55"/>
    </location>
</feature>
<sequence length="110" mass="12472">QGSLAPLKAYIGRPWKEYSKTIIMQSNIDAFIDPSGWSPWNTTNFGKHTCFMQSIRTENQVLHLTKKSQHGEVTKREFQETLLTNSLTAISSTQETLGYPRVIFPLSLAL</sequence>
<protein>
    <recommendedName>
        <fullName evidence="6">Pectinesterase catalytic domain-containing protein</fullName>
    </recommendedName>
</protein>
<evidence type="ECO:0000256" key="1">
    <source>
        <dbReference type="ARBA" id="ARBA00005184"/>
    </source>
</evidence>
<keyword evidence="8" id="KW-1185">Reference proteome</keyword>
<dbReference type="GO" id="GO:0042545">
    <property type="term" value="P:cell wall modification"/>
    <property type="evidence" value="ECO:0007669"/>
    <property type="project" value="InterPro"/>
</dbReference>
<dbReference type="GO" id="GO:0045490">
    <property type="term" value="P:pectin catabolic process"/>
    <property type="evidence" value="ECO:0007669"/>
    <property type="project" value="UniProtKB-UniPathway"/>
</dbReference>
<keyword evidence="3" id="KW-0063">Aspartyl esterase</keyword>
<accession>A0A3Q7EFY0</accession>
<dbReference type="Gene3D" id="2.160.20.10">
    <property type="entry name" value="Single-stranded right-handed beta-helix, Pectin lyase-like"/>
    <property type="match status" value="1"/>
</dbReference>
<name>A0A3Q7EFY0_SOLLC</name>
<keyword evidence="2" id="KW-0378">Hydrolase</keyword>
<evidence type="ECO:0000313" key="8">
    <source>
        <dbReference type="Proteomes" id="UP000004994"/>
    </source>
</evidence>
<dbReference type="InterPro" id="IPR012334">
    <property type="entry name" value="Pectin_lyas_fold"/>
</dbReference>
<dbReference type="Pfam" id="PF01095">
    <property type="entry name" value="Pectinesterase"/>
    <property type="match status" value="1"/>
</dbReference>
<keyword evidence="4" id="KW-0961">Cell wall biogenesis/degradation</keyword>
<evidence type="ECO:0000313" key="7">
    <source>
        <dbReference type="EnsemblPlants" id="Solyc01g066400.2.1.1"/>
    </source>
</evidence>
<dbReference type="Gramene" id="Solyc01g066400.2.1">
    <property type="protein sequence ID" value="Solyc01g066400.2.1.1"/>
    <property type="gene ID" value="Solyc01g066400.2"/>
</dbReference>
<evidence type="ECO:0000256" key="4">
    <source>
        <dbReference type="ARBA" id="ARBA00023316"/>
    </source>
</evidence>
<dbReference type="InParanoid" id="A0A3Q7EFY0"/>
<dbReference type="Proteomes" id="UP000004994">
    <property type="component" value="Chromosome 1"/>
</dbReference>
<dbReference type="AlphaFoldDB" id="A0A3Q7EFY0"/>
<reference evidence="7" key="2">
    <citation type="submission" date="2019-01" db="UniProtKB">
        <authorList>
            <consortium name="EnsemblPlants"/>
        </authorList>
    </citation>
    <scope>IDENTIFICATION</scope>
    <source>
        <strain evidence="7">cv. Heinz 1706</strain>
    </source>
</reference>